<organism evidence="1 2">
    <name type="scientific">Paracoccus sanguinis</name>
    <dbReference type="NCBI Taxonomy" id="1545044"/>
    <lineage>
        <taxon>Bacteria</taxon>
        <taxon>Pseudomonadati</taxon>
        <taxon>Pseudomonadota</taxon>
        <taxon>Alphaproteobacteria</taxon>
        <taxon>Rhodobacterales</taxon>
        <taxon>Paracoccaceae</taxon>
        <taxon>Paracoccus</taxon>
    </lineage>
</organism>
<accession>A0A099GI47</accession>
<dbReference type="AlphaFoldDB" id="A0A099GI47"/>
<protein>
    <submittedName>
        <fullName evidence="1">Uncharacterized protein</fullName>
    </submittedName>
</protein>
<name>A0A099GI47_9RHOB</name>
<proteinExistence type="predicted"/>
<reference evidence="1 2" key="1">
    <citation type="submission" date="2014-09" db="EMBL/GenBank/DDBJ databases">
        <authorList>
            <person name="McGinnis J.M."/>
            <person name="Wolfgang W.J."/>
        </authorList>
    </citation>
    <scope>NUCLEOTIDE SEQUENCE [LARGE SCALE GENOMIC DNA]</scope>
    <source>
        <strain evidence="1 2">5503</strain>
    </source>
</reference>
<dbReference type="EMBL" id="JRKQ01000040">
    <property type="protein sequence ID" value="KGJ22257.1"/>
    <property type="molecule type" value="Genomic_DNA"/>
</dbReference>
<evidence type="ECO:0000313" key="1">
    <source>
        <dbReference type="EMBL" id="KGJ22257.1"/>
    </source>
</evidence>
<evidence type="ECO:0000313" key="2">
    <source>
        <dbReference type="Proteomes" id="UP000029858"/>
    </source>
</evidence>
<dbReference type="Proteomes" id="UP000029858">
    <property type="component" value="Unassembled WGS sequence"/>
</dbReference>
<sequence>MSAAYDTVRRRSTSDRGGFYSDFGFFARWLQRLSHPDRYRPVLDHFRTFVFDNYPLSPGQQVLGETSTERRWFTWSELGRAYGLSTGRITRFQHAAGIEGDALRRVAPDAYHAELTALSSGLDRKAAARRLDVHPSAVDGLAEVGLLRHGIALPGLDKLFLPHDVDAFFSAVSVHAQVVDTAPKGSFPIRLVCNKAKVTSGDLLRAQIAGRLRKTCRLRDPDGMPGLLFDLSEVLDLFEGKPLTGLTRADLKARLHVNSSTVSLLLKEGMIMSREVRHPRSRQPLTLVEPADLSRFLSKHLPLGLIAYQLGTQAKHVAARLDKATVRPIPLPDHCSKIYLRDAVIPVISI</sequence>
<comment type="caution">
    <text evidence="1">The sequence shown here is derived from an EMBL/GenBank/DDBJ whole genome shotgun (WGS) entry which is preliminary data.</text>
</comment>
<gene>
    <name evidence="1" type="ORF">IX56_09135</name>
</gene>
<reference evidence="1 2" key="2">
    <citation type="submission" date="2014-10" db="EMBL/GenBank/DDBJ databases">
        <title>Paracoccus sanguinis sp. nov., isolated from clinical specimens of New York State patients.</title>
        <authorList>
            <person name="Mingle L.A."/>
            <person name="Cole J.A."/>
            <person name="Lapierre P."/>
            <person name="Musser K.A."/>
        </authorList>
    </citation>
    <scope>NUCLEOTIDE SEQUENCE [LARGE SCALE GENOMIC DNA]</scope>
    <source>
        <strain evidence="1 2">5503</strain>
    </source>
</reference>